<feature type="compositionally biased region" description="Polar residues" evidence="1">
    <location>
        <begin position="8"/>
        <end position="17"/>
    </location>
</feature>
<feature type="compositionally biased region" description="Low complexity" evidence="1">
    <location>
        <begin position="51"/>
        <end position="65"/>
    </location>
</feature>
<protein>
    <submittedName>
        <fullName evidence="3">Uncharacterized protein LOC108999190</fullName>
    </submittedName>
</protein>
<gene>
    <name evidence="3" type="primary">LOC108999190</name>
</gene>
<evidence type="ECO:0000256" key="1">
    <source>
        <dbReference type="SAM" id="MobiDB-lite"/>
    </source>
</evidence>
<reference evidence="3" key="1">
    <citation type="submission" date="2025-08" db="UniProtKB">
        <authorList>
            <consortium name="RefSeq"/>
        </authorList>
    </citation>
    <scope>IDENTIFICATION</scope>
    <source>
        <tissue evidence="3">Leaves</tissue>
    </source>
</reference>
<dbReference type="Proteomes" id="UP000235220">
    <property type="component" value="Chromosome 2"/>
</dbReference>
<dbReference type="GeneID" id="108999190"/>
<evidence type="ECO:0000313" key="2">
    <source>
        <dbReference type="Proteomes" id="UP000235220"/>
    </source>
</evidence>
<feature type="compositionally biased region" description="Basic and acidic residues" evidence="1">
    <location>
        <begin position="18"/>
        <end position="27"/>
    </location>
</feature>
<dbReference type="AlphaFoldDB" id="A0A6P9E8F6"/>
<dbReference type="KEGG" id="jre:108999190"/>
<feature type="region of interest" description="Disordered" evidence="1">
    <location>
        <begin position="1"/>
        <end position="27"/>
    </location>
</feature>
<dbReference type="InParanoid" id="A0A6P9E8F6"/>
<feature type="region of interest" description="Disordered" evidence="1">
    <location>
        <begin position="47"/>
        <end position="91"/>
    </location>
</feature>
<name>A0A6P9E8F6_JUGRE</name>
<keyword evidence="2" id="KW-1185">Reference proteome</keyword>
<accession>A0A6P9E8F6</accession>
<proteinExistence type="predicted"/>
<evidence type="ECO:0000313" key="3">
    <source>
        <dbReference type="RefSeq" id="XP_035543729.1"/>
    </source>
</evidence>
<organism evidence="2 3">
    <name type="scientific">Juglans regia</name>
    <name type="common">English walnut</name>
    <dbReference type="NCBI Taxonomy" id="51240"/>
    <lineage>
        <taxon>Eukaryota</taxon>
        <taxon>Viridiplantae</taxon>
        <taxon>Streptophyta</taxon>
        <taxon>Embryophyta</taxon>
        <taxon>Tracheophyta</taxon>
        <taxon>Spermatophyta</taxon>
        <taxon>Magnoliopsida</taxon>
        <taxon>eudicotyledons</taxon>
        <taxon>Gunneridae</taxon>
        <taxon>Pentapetalae</taxon>
        <taxon>rosids</taxon>
        <taxon>fabids</taxon>
        <taxon>Fagales</taxon>
        <taxon>Juglandaceae</taxon>
        <taxon>Juglans</taxon>
    </lineage>
</organism>
<sequence length="104" mass="11794">MMIEGYDNLSSPSPSISTDRELGAEEMKRRAMTMTLLVRWKHLKRAGPRHSSISIQQKKSVSSASRKGMKASMEKEDFEPSPCTPESSTDIYRHNLRGYGQFVD</sequence>
<dbReference type="RefSeq" id="XP_035543729.1">
    <property type="nucleotide sequence ID" value="XM_035687836.1"/>
</dbReference>